<feature type="transmembrane region" description="Helical" evidence="1">
    <location>
        <begin position="70"/>
        <end position="95"/>
    </location>
</feature>
<gene>
    <name evidence="2" type="ORF">SPHA_16437</name>
</gene>
<sequence length="218" mass="24923">MTSSESWVLSLSFSKKFLSFSCLFLSEYLPSTLQCDAIYISLSFPFIWGVIVLPDPIFLTPFSAAPVFSFLSLIEFACLFLLQPALSSLFFVLLFSRALFSSQLFSLSSPHPAHVFFYLLLSLKEKRNLCKIPFFLIFYFISFLVFPTHTPFFPFSYSLFLLLYSFPPSHTPFSPLLILPFPYSLFPCHTPFPLVILPFPLVILPFSLLIIVSSFSFS</sequence>
<dbReference type="AlphaFoldDB" id="A0A812BGT0"/>
<keyword evidence="1" id="KW-0812">Transmembrane</keyword>
<reference evidence="2" key="1">
    <citation type="submission" date="2021-01" db="EMBL/GenBank/DDBJ databases">
        <authorList>
            <person name="Li R."/>
            <person name="Bekaert M."/>
        </authorList>
    </citation>
    <scope>NUCLEOTIDE SEQUENCE</scope>
    <source>
        <strain evidence="2">Farmed</strain>
    </source>
</reference>
<accession>A0A812BGT0</accession>
<dbReference type="Proteomes" id="UP000597762">
    <property type="component" value="Unassembled WGS sequence"/>
</dbReference>
<feature type="transmembrane region" description="Helical" evidence="1">
    <location>
        <begin position="37"/>
        <end position="58"/>
    </location>
</feature>
<organism evidence="2 3">
    <name type="scientific">Acanthosepion pharaonis</name>
    <name type="common">Pharaoh cuttlefish</name>
    <name type="synonym">Sepia pharaonis</name>
    <dbReference type="NCBI Taxonomy" id="158019"/>
    <lineage>
        <taxon>Eukaryota</taxon>
        <taxon>Metazoa</taxon>
        <taxon>Spiralia</taxon>
        <taxon>Lophotrochozoa</taxon>
        <taxon>Mollusca</taxon>
        <taxon>Cephalopoda</taxon>
        <taxon>Coleoidea</taxon>
        <taxon>Decapodiformes</taxon>
        <taxon>Sepiida</taxon>
        <taxon>Sepiina</taxon>
        <taxon>Sepiidae</taxon>
        <taxon>Acanthosepion</taxon>
    </lineage>
</organism>
<proteinExistence type="predicted"/>
<feature type="transmembrane region" description="Helical" evidence="1">
    <location>
        <begin position="192"/>
        <end position="217"/>
    </location>
</feature>
<dbReference type="EMBL" id="CAHIKZ030000578">
    <property type="protein sequence ID" value="CAE1227550.1"/>
    <property type="molecule type" value="Genomic_DNA"/>
</dbReference>
<keyword evidence="1" id="KW-1133">Transmembrane helix</keyword>
<name>A0A812BGT0_ACAPH</name>
<feature type="transmembrane region" description="Helical" evidence="1">
    <location>
        <begin position="134"/>
        <end position="166"/>
    </location>
</feature>
<protein>
    <submittedName>
        <fullName evidence="2">Uncharacterized protein</fullName>
    </submittedName>
</protein>
<keyword evidence="1" id="KW-0472">Membrane</keyword>
<evidence type="ECO:0000256" key="1">
    <source>
        <dbReference type="SAM" id="Phobius"/>
    </source>
</evidence>
<keyword evidence="3" id="KW-1185">Reference proteome</keyword>
<evidence type="ECO:0000313" key="3">
    <source>
        <dbReference type="Proteomes" id="UP000597762"/>
    </source>
</evidence>
<comment type="caution">
    <text evidence="2">The sequence shown here is derived from an EMBL/GenBank/DDBJ whole genome shotgun (WGS) entry which is preliminary data.</text>
</comment>
<evidence type="ECO:0000313" key="2">
    <source>
        <dbReference type="EMBL" id="CAE1227550.1"/>
    </source>
</evidence>